<keyword evidence="12" id="KW-1185">Reference proteome</keyword>
<evidence type="ECO:0000256" key="1">
    <source>
        <dbReference type="ARBA" id="ARBA00005324"/>
    </source>
</evidence>
<name>R7U5H7_CAPTE</name>
<dbReference type="Pfam" id="PF00928">
    <property type="entry name" value="Adap_comp_sub"/>
    <property type="match status" value="1"/>
</dbReference>
<dbReference type="STRING" id="283909.R7U5H7"/>
<comment type="similarity">
    <text evidence="1">Belongs to the adaptor complexes medium subunit family.</text>
</comment>
<evidence type="ECO:0000313" key="12">
    <source>
        <dbReference type="Proteomes" id="UP000014760"/>
    </source>
</evidence>
<dbReference type="Gene3D" id="2.60.40.1170">
    <property type="entry name" value="Mu homology domain, subdomain B"/>
    <property type="match status" value="2"/>
</dbReference>
<reference evidence="10 12" key="2">
    <citation type="journal article" date="2013" name="Nature">
        <title>Insights into bilaterian evolution from three spiralian genomes.</title>
        <authorList>
            <person name="Simakov O."/>
            <person name="Marletaz F."/>
            <person name="Cho S.J."/>
            <person name="Edsinger-Gonzales E."/>
            <person name="Havlak P."/>
            <person name="Hellsten U."/>
            <person name="Kuo D.H."/>
            <person name="Larsson T."/>
            <person name="Lv J."/>
            <person name="Arendt D."/>
            <person name="Savage R."/>
            <person name="Osoegawa K."/>
            <person name="de Jong P."/>
            <person name="Grimwood J."/>
            <person name="Chapman J.A."/>
            <person name="Shapiro H."/>
            <person name="Aerts A."/>
            <person name="Otillar R.P."/>
            <person name="Terry A.Y."/>
            <person name="Boore J.L."/>
            <person name="Grigoriev I.V."/>
            <person name="Lindberg D.R."/>
            <person name="Seaver E.C."/>
            <person name="Weisblat D.A."/>
            <person name="Putnam N.H."/>
            <person name="Rokhsar D.S."/>
        </authorList>
    </citation>
    <scope>NUCLEOTIDE SEQUENCE</scope>
    <source>
        <strain evidence="10 12">I ESC-2004</strain>
    </source>
</reference>
<dbReference type="PANTHER" id="PTHR16082">
    <property type="entry name" value="AP-5 COMPLEX SUBUNIT MU-1"/>
    <property type="match status" value="1"/>
</dbReference>
<dbReference type="EMBL" id="AMQN01010488">
    <property type="status" value="NOT_ANNOTATED_CDS"/>
    <property type="molecule type" value="Genomic_DNA"/>
</dbReference>
<evidence type="ECO:0000259" key="9">
    <source>
        <dbReference type="PROSITE" id="PS51072"/>
    </source>
</evidence>
<dbReference type="GO" id="GO:0015031">
    <property type="term" value="P:protein transport"/>
    <property type="evidence" value="ECO:0007669"/>
    <property type="project" value="UniProtKB-KW"/>
</dbReference>
<reference evidence="11" key="3">
    <citation type="submission" date="2015-06" db="UniProtKB">
        <authorList>
            <consortium name="EnsemblMetazoa"/>
        </authorList>
    </citation>
    <scope>IDENTIFICATION</scope>
</reference>
<accession>R7U5H7</accession>
<dbReference type="OrthoDB" id="1877176at2759"/>
<evidence type="ECO:0000256" key="7">
    <source>
        <dbReference type="ARBA" id="ARBA00029433"/>
    </source>
</evidence>
<dbReference type="GO" id="GO:0030119">
    <property type="term" value="C:AP-type membrane coat adaptor complex"/>
    <property type="evidence" value="ECO:0007669"/>
    <property type="project" value="TreeGrafter"/>
</dbReference>
<organism evidence="10">
    <name type="scientific">Capitella teleta</name>
    <name type="common">Polychaete worm</name>
    <dbReference type="NCBI Taxonomy" id="283909"/>
    <lineage>
        <taxon>Eukaryota</taxon>
        <taxon>Metazoa</taxon>
        <taxon>Spiralia</taxon>
        <taxon>Lophotrochozoa</taxon>
        <taxon>Annelida</taxon>
        <taxon>Polychaeta</taxon>
        <taxon>Sedentaria</taxon>
        <taxon>Scolecida</taxon>
        <taxon>Capitellidae</taxon>
        <taxon>Capitella</taxon>
    </lineage>
</organism>
<dbReference type="GO" id="GO:0005829">
    <property type="term" value="C:cytosol"/>
    <property type="evidence" value="ECO:0007669"/>
    <property type="project" value="TreeGrafter"/>
</dbReference>
<dbReference type="InterPro" id="IPR039591">
    <property type="entry name" value="AP5M1"/>
</dbReference>
<feature type="domain" description="MHD" evidence="9">
    <location>
        <begin position="133"/>
        <end position="393"/>
    </location>
</feature>
<dbReference type="PROSITE" id="PS51072">
    <property type="entry name" value="MHD"/>
    <property type="match status" value="1"/>
</dbReference>
<protein>
    <recommendedName>
        <fullName evidence="3">AP-5 complex subunit mu-1</fullName>
    </recommendedName>
    <alternativeName>
        <fullName evidence="8">Adaptor-related protein complex 5 subunit mu-1</fullName>
    </alternativeName>
</protein>
<sequence>MSIRAVWLHGSAKNKDSLLLIKLFASVEKRAKEDDGYVPIPEWLHLEQVSRTFLTSNEHPDCRAPSLEMSTQAGVLWPVLSIEQYHPRLADLQQFLTEAAPLGLPLGGEHATGTIQGKPSTILTPKSKQKHVPWRNSLPAKSKNTLNFKVNEKLFGDRVAGRVVCTADVEGPSPEVSITVLKPSLLPLEPPLPISHPAVQAMSIQAINGRPSWKLRFIPPADPFVLCLYNSVVAEPPFQAVYQMKGEQQVNLQLQLKKNAFVPNHFEYFEVQMPFMHRGCITRVISTPAHGSVHLSVDKKTFIWKIGTKFPGKSLDLSLEAVLHFEKYSPNPLPREDPTDEASLVAYAQIVFKVPSFAVSGLTLDSKLVEVMPITKCKVNTVYEFQSGEFKVWNSNYR</sequence>
<evidence type="ECO:0000256" key="6">
    <source>
        <dbReference type="ARBA" id="ARBA00023136"/>
    </source>
</evidence>
<dbReference type="SUPFAM" id="SSF49447">
    <property type="entry name" value="Second domain of Mu2 adaptin subunit (ap50) of ap2 adaptor"/>
    <property type="match status" value="1"/>
</dbReference>
<dbReference type="PANTHER" id="PTHR16082:SF2">
    <property type="entry name" value="AP-5 COMPLEX SUBUNIT MU-1"/>
    <property type="match status" value="1"/>
</dbReference>
<dbReference type="GO" id="GO:0005770">
    <property type="term" value="C:late endosome"/>
    <property type="evidence" value="ECO:0007669"/>
    <property type="project" value="TreeGrafter"/>
</dbReference>
<comment type="subcellular location">
    <subcellularLocation>
        <location evidence="7">Endomembrane system</location>
        <topology evidence="7">Peripheral membrane protein</topology>
        <orientation evidence="7">Cytoplasmic side</orientation>
    </subcellularLocation>
</comment>
<evidence type="ECO:0000256" key="4">
    <source>
        <dbReference type="ARBA" id="ARBA00022448"/>
    </source>
</evidence>
<evidence type="ECO:0000313" key="10">
    <source>
        <dbReference type="EMBL" id="ELT98385.1"/>
    </source>
</evidence>
<dbReference type="InterPro" id="IPR036168">
    <property type="entry name" value="AP2_Mu_C_sf"/>
</dbReference>
<dbReference type="HOGENOM" id="CLU_033295_0_0_1"/>
<reference evidence="12" key="1">
    <citation type="submission" date="2012-12" db="EMBL/GenBank/DDBJ databases">
        <authorList>
            <person name="Hellsten U."/>
            <person name="Grimwood J."/>
            <person name="Chapman J.A."/>
            <person name="Shapiro H."/>
            <person name="Aerts A."/>
            <person name="Otillar R.P."/>
            <person name="Terry A.Y."/>
            <person name="Boore J.L."/>
            <person name="Simakov O."/>
            <person name="Marletaz F."/>
            <person name="Cho S.-J."/>
            <person name="Edsinger-Gonzales E."/>
            <person name="Havlak P."/>
            <person name="Kuo D.-H."/>
            <person name="Larsson T."/>
            <person name="Lv J."/>
            <person name="Arendt D."/>
            <person name="Savage R."/>
            <person name="Osoegawa K."/>
            <person name="de Jong P."/>
            <person name="Lindberg D.R."/>
            <person name="Seaver E.C."/>
            <person name="Weisblat D.A."/>
            <person name="Putnam N.H."/>
            <person name="Grigoriev I.V."/>
            <person name="Rokhsar D.S."/>
        </authorList>
    </citation>
    <scope>NUCLEOTIDE SEQUENCE</scope>
    <source>
        <strain evidence="12">I ESC-2004</strain>
    </source>
</reference>
<gene>
    <name evidence="10" type="ORF">CAPTEDRAFT_204965</name>
</gene>
<evidence type="ECO:0000256" key="5">
    <source>
        <dbReference type="ARBA" id="ARBA00022927"/>
    </source>
</evidence>
<dbReference type="AlphaFoldDB" id="R7U5H7"/>
<dbReference type="Proteomes" id="UP000014760">
    <property type="component" value="Unassembled WGS sequence"/>
</dbReference>
<dbReference type="OMA" id="LVIHPCV"/>
<evidence type="ECO:0000256" key="8">
    <source>
        <dbReference type="ARBA" id="ARBA00030827"/>
    </source>
</evidence>
<proteinExistence type="inferred from homology"/>
<dbReference type="EnsemblMetazoa" id="CapteT204965">
    <property type="protein sequence ID" value="CapteP204965"/>
    <property type="gene ID" value="CapteG204965"/>
</dbReference>
<evidence type="ECO:0000256" key="2">
    <source>
        <dbReference type="ARBA" id="ARBA00011174"/>
    </source>
</evidence>
<evidence type="ECO:0000256" key="3">
    <source>
        <dbReference type="ARBA" id="ARBA00021851"/>
    </source>
</evidence>
<keyword evidence="5" id="KW-0653">Protein transport</keyword>
<keyword evidence="4" id="KW-0813">Transport</keyword>
<dbReference type="EMBL" id="KB307982">
    <property type="protein sequence ID" value="ELT98385.1"/>
    <property type="molecule type" value="Genomic_DNA"/>
</dbReference>
<keyword evidence="6" id="KW-0472">Membrane</keyword>
<evidence type="ECO:0000313" key="11">
    <source>
        <dbReference type="EnsemblMetazoa" id="CapteP204965"/>
    </source>
</evidence>
<dbReference type="GO" id="GO:0005764">
    <property type="term" value="C:lysosome"/>
    <property type="evidence" value="ECO:0007669"/>
    <property type="project" value="TreeGrafter"/>
</dbReference>
<dbReference type="GO" id="GO:0016197">
    <property type="term" value="P:endosomal transport"/>
    <property type="evidence" value="ECO:0007669"/>
    <property type="project" value="TreeGrafter"/>
</dbReference>
<dbReference type="InterPro" id="IPR028565">
    <property type="entry name" value="MHD"/>
</dbReference>
<comment type="subunit">
    <text evidence="2">Probably part of the adaptor protein complex 5 (AP-5) a tetramer composed of AP5B1, AP5M1, AP5S1 and AP5Z1.</text>
</comment>